<name>A0A426ZN56_ENSVE</name>
<dbReference type="AlphaFoldDB" id="A0A426ZN56"/>
<evidence type="ECO:0000313" key="2">
    <source>
        <dbReference type="Proteomes" id="UP000287651"/>
    </source>
</evidence>
<dbReference type="Proteomes" id="UP000287651">
    <property type="component" value="Unassembled WGS sequence"/>
</dbReference>
<comment type="caution">
    <text evidence="1">The sequence shown here is derived from an EMBL/GenBank/DDBJ whole genome shotgun (WGS) entry which is preliminary data.</text>
</comment>
<protein>
    <submittedName>
        <fullName evidence="1">Uncharacterized protein</fullName>
    </submittedName>
</protein>
<evidence type="ECO:0000313" key="1">
    <source>
        <dbReference type="EMBL" id="RRT65364.1"/>
    </source>
</evidence>
<reference evidence="1 2" key="1">
    <citation type="journal article" date="2014" name="Agronomy (Basel)">
        <title>A Draft Genome Sequence for Ensete ventricosum, the Drought-Tolerant Tree Against Hunger.</title>
        <authorList>
            <person name="Harrison J."/>
            <person name="Moore K.A."/>
            <person name="Paszkiewicz K."/>
            <person name="Jones T."/>
            <person name="Grant M."/>
            <person name="Ambacheew D."/>
            <person name="Muzemil S."/>
            <person name="Studholme D.J."/>
        </authorList>
    </citation>
    <scope>NUCLEOTIDE SEQUENCE [LARGE SCALE GENOMIC DNA]</scope>
</reference>
<organism evidence="1 2">
    <name type="scientific">Ensete ventricosum</name>
    <name type="common">Abyssinian banana</name>
    <name type="synonym">Musa ensete</name>
    <dbReference type="NCBI Taxonomy" id="4639"/>
    <lineage>
        <taxon>Eukaryota</taxon>
        <taxon>Viridiplantae</taxon>
        <taxon>Streptophyta</taxon>
        <taxon>Embryophyta</taxon>
        <taxon>Tracheophyta</taxon>
        <taxon>Spermatophyta</taxon>
        <taxon>Magnoliopsida</taxon>
        <taxon>Liliopsida</taxon>
        <taxon>Zingiberales</taxon>
        <taxon>Musaceae</taxon>
        <taxon>Ensete</taxon>
    </lineage>
</organism>
<dbReference type="EMBL" id="AMZH03005838">
    <property type="protein sequence ID" value="RRT65364.1"/>
    <property type="molecule type" value="Genomic_DNA"/>
</dbReference>
<accession>A0A426ZN56</accession>
<proteinExistence type="predicted"/>
<gene>
    <name evidence="1" type="ORF">B296_00028287</name>
</gene>
<sequence>MQAFCVPPTVGTRPLACGGCHCWRARLPLAWPLLHAVVACPHGCCHRGCGQSVVANPRATVACARPTQRPAWAVGYVTAVVSALCAHAANLDGARNNRARLEGDVLSLTKAVTFLEAKLKDEGEKAVAAYKASRGFKSGLEKMGRVSYEFEDLVTLERLQGKHPDIMIELDPFVECSEDANVEMDLNQPFDDGILFEKQPTL</sequence>